<accession>A0ABP7DVN2</accession>
<comment type="caution">
    <text evidence="7">The sequence shown here is derived from an EMBL/GenBank/DDBJ whole genome shotgun (WGS) entry which is preliminary data.</text>
</comment>
<feature type="transmembrane region" description="Helical" evidence="6">
    <location>
        <begin position="114"/>
        <end position="132"/>
    </location>
</feature>
<organism evidence="7 8">
    <name type="scientific">Zhihengliuella alba</name>
    <dbReference type="NCBI Taxonomy" id="547018"/>
    <lineage>
        <taxon>Bacteria</taxon>
        <taxon>Bacillati</taxon>
        <taxon>Actinomycetota</taxon>
        <taxon>Actinomycetes</taxon>
        <taxon>Micrococcales</taxon>
        <taxon>Micrococcaceae</taxon>
        <taxon>Zhihengliuella</taxon>
    </lineage>
</organism>
<evidence type="ECO:0000256" key="2">
    <source>
        <dbReference type="ARBA" id="ARBA00022475"/>
    </source>
</evidence>
<reference evidence="8" key="1">
    <citation type="journal article" date="2019" name="Int. J. Syst. Evol. Microbiol.">
        <title>The Global Catalogue of Microorganisms (GCM) 10K type strain sequencing project: providing services to taxonomists for standard genome sequencing and annotation.</title>
        <authorList>
            <consortium name="The Broad Institute Genomics Platform"/>
            <consortium name="The Broad Institute Genome Sequencing Center for Infectious Disease"/>
            <person name="Wu L."/>
            <person name="Ma J."/>
        </authorList>
    </citation>
    <scope>NUCLEOTIDE SEQUENCE [LARGE SCALE GENOMIC DNA]</scope>
    <source>
        <strain evidence="8">JCM 16961</strain>
    </source>
</reference>
<dbReference type="InterPro" id="IPR001123">
    <property type="entry name" value="LeuE-type"/>
</dbReference>
<dbReference type="RefSeq" id="WP_344884603.1">
    <property type="nucleotide sequence ID" value="NZ_BAABCJ010000005.1"/>
</dbReference>
<evidence type="ECO:0000313" key="7">
    <source>
        <dbReference type="EMBL" id="GAA3708668.1"/>
    </source>
</evidence>
<dbReference type="PANTHER" id="PTHR30086">
    <property type="entry name" value="ARGININE EXPORTER PROTEIN ARGO"/>
    <property type="match status" value="1"/>
</dbReference>
<protein>
    <submittedName>
        <fullName evidence="7">LysE family translocator</fullName>
    </submittedName>
</protein>
<dbReference type="EMBL" id="BAABCJ010000005">
    <property type="protein sequence ID" value="GAA3708668.1"/>
    <property type="molecule type" value="Genomic_DNA"/>
</dbReference>
<dbReference type="Proteomes" id="UP001501536">
    <property type="component" value="Unassembled WGS sequence"/>
</dbReference>
<evidence type="ECO:0000256" key="1">
    <source>
        <dbReference type="ARBA" id="ARBA00004651"/>
    </source>
</evidence>
<comment type="subcellular location">
    <subcellularLocation>
        <location evidence="1">Cell membrane</location>
        <topology evidence="1">Multi-pass membrane protein</topology>
    </subcellularLocation>
</comment>
<feature type="transmembrane region" description="Helical" evidence="6">
    <location>
        <begin position="17"/>
        <end position="43"/>
    </location>
</feature>
<evidence type="ECO:0000313" key="8">
    <source>
        <dbReference type="Proteomes" id="UP001501536"/>
    </source>
</evidence>
<keyword evidence="2" id="KW-1003">Cell membrane</keyword>
<evidence type="ECO:0000256" key="3">
    <source>
        <dbReference type="ARBA" id="ARBA00022692"/>
    </source>
</evidence>
<dbReference type="Pfam" id="PF01810">
    <property type="entry name" value="LysE"/>
    <property type="match status" value="1"/>
</dbReference>
<gene>
    <name evidence="7" type="ORF">GCM10022377_23060</name>
</gene>
<keyword evidence="3 6" id="KW-0812">Transmembrane</keyword>
<name>A0ABP7DVN2_9MICC</name>
<keyword evidence="8" id="KW-1185">Reference proteome</keyword>
<proteinExistence type="predicted"/>
<keyword evidence="5 6" id="KW-0472">Membrane</keyword>
<feature type="transmembrane region" description="Helical" evidence="6">
    <location>
        <begin position="49"/>
        <end position="71"/>
    </location>
</feature>
<evidence type="ECO:0000256" key="4">
    <source>
        <dbReference type="ARBA" id="ARBA00022989"/>
    </source>
</evidence>
<keyword evidence="4 6" id="KW-1133">Transmembrane helix</keyword>
<evidence type="ECO:0000256" key="5">
    <source>
        <dbReference type="ARBA" id="ARBA00023136"/>
    </source>
</evidence>
<dbReference type="PANTHER" id="PTHR30086:SF20">
    <property type="entry name" value="ARGININE EXPORTER PROTEIN ARGO-RELATED"/>
    <property type="match status" value="1"/>
</dbReference>
<evidence type="ECO:0000256" key="6">
    <source>
        <dbReference type="SAM" id="Phobius"/>
    </source>
</evidence>
<sequence>MDTVLVLRSAIGQGRRYAFATAVGINTGAMTWGVAAAIGASALLAASELAYTALRIAGAAYVIWLGGTMLWRSFRAADPTTTAGAPDGVRVAVATGRLDGGLVLAWAKGLGTNLLNPKIGVFYIAMIPQFIPEGVSPWLMGVALAAVHNLLGLTWFALIIAGAHTVRGRLQRPRYVRFVDRLCGTALVGFGASLALKSR</sequence>
<feature type="transmembrane region" description="Helical" evidence="6">
    <location>
        <begin position="138"/>
        <end position="166"/>
    </location>
</feature>